<dbReference type="PANTHER" id="PTHR10492">
    <property type="match status" value="1"/>
</dbReference>
<organism evidence="1 2">
    <name type="scientific">Artemia franciscana</name>
    <name type="common">Brine shrimp</name>
    <name type="synonym">Artemia sanfranciscana</name>
    <dbReference type="NCBI Taxonomy" id="6661"/>
    <lineage>
        <taxon>Eukaryota</taxon>
        <taxon>Metazoa</taxon>
        <taxon>Ecdysozoa</taxon>
        <taxon>Arthropoda</taxon>
        <taxon>Crustacea</taxon>
        <taxon>Branchiopoda</taxon>
        <taxon>Anostraca</taxon>
        <taxon>Artemiidae</taxon>
        <taxon>Artemia</taxon>
    </lineage>
</organism>
<sequence length="143" mass="16162">MRVRLQNDDSGQTFSDQLLATGNGKLPVDSISGRIQLPADFCNLVTSKNELIEKVFPNILKNYKNNKWLSERAILAPKNIDVHEINNIVLTKIRDQAVLYKSVDTVLEPNEAVNYPSEFLNSVDLSSDNWTAKNVVYSQVLRN</sequence>
<keyword evidence="2" id="KW-1185">Reference proteome</keyword>
<protein>
    <recommendedName>
        <fullName evidence="3">ATP-dependent DNA helicase</fullName>
    </recommendedName>
</protein>
<evidence type="ECO:0000313" key="2">
    <source>
        <dbReference type="Proteomes" id="UP001187531"/>
    </source>
</evidence>
<evidence type="ECO:0000313" key="1">
    <source>
        <dbReference type="EMBL" id="KAK2709911.1"/>
    </source>
</evidence>
<name>A0AA88HLM5_ARTSF</name>
<reference evidence="1" key="1">
    <citation type="submission" date="2023-07" db="EMBL/GenBank/DDBJ databases">
        <title>Chromosome-level genome assembly of Artemia franciscana.</title>
        <authorList>
            <person name="Jo E."/>
        </authorList>
    </citation>
    <scope>NUCLEOTIDE SEQUENCE</scope>
    <source>
        <tissue evidence="1">Whole body</tissue>
    </source>
</reference>
<comment type="caution">
    <text evidence="1">The sequence shown here is derived from an EMBL/GenBank/DDBJ whole genome shotgun (WGS) entry which is preliminary data.</text>
</comment>
<gene>
    <name evidence="1" type="ORF">QYM36_013556</name>
</gene>
<dbReference type="EMBL" id="JAVRJZ010000017">
    <property type="protein sequence ID" value="KAK2709911.1"/>
    <property type="molecule type" value="Genomic_DNA"/>
</dbReference>
<dbReference type="PANTHER" id="PTHR10492:SF57">
    <property type="entry name" value="ATP-DEPENDENT DNA HELICASE"/>
    <property type="match status" value="1"/>
</dbReference>
<dbReference type="Proteomes" id="UP001187531">
    <property type="component" value="Unassembled WGS sequence"/>
</dbReference>
<evidence type="ECO:0008006" key="3">
    <source>
        <dbReference type="Google" id="ProtNLM"/>
    </source>
</evidence>
<accession>A0AA88HLM5</accession>
<dbReference type="AlphaFoldDB" id="A0AA88HLM5"/>
<proteinExistence type="predicted"/>